<dbReference type="Gene3D" id="2.40.10.10">
    <property type="entry name" value="Trypsin-like serine proteases"/>
    <property type="match status" value="1"/>
</dbReference>
<accession>A0A6J6ESB6</accession>
<dbReference type="AlphaFoldDB" id="A0A6J6ESB6"/>
<dbReference type="InterPro" id="IPR001254">
    <property type="entry name" value="Trypsin_dom"/>
</dbReference>
<protein>
    <submittedName>
        <fullName evidence="3">Unannotated protein</fullName>
    </submittedName>
</protein>
<organism evidence="3">
    <name type="scientific">freshwater metagenome</name>
    <dbReference type="NCBI Taxonomy" id="449393"/>
    <lineage>
        <taxon>unclassified sequences</taxon>
        <taxon>metagenomes</taxon>
        <taxon>ecological metagenomes</taxon>
    </lineage>
</organism>
<reference evidence="3" key="1">
    <citation type="submission" date="2020-05" db="EMBL/GenBank/DDBJ databases">
        <authorList>
            <person name="Chiriac C."/>
            <person name="Salcher M."/>
            <person name="Ghai R."/>
            <person name="Kavagutti S V."/>
        </authorList>
    </citation>
    <scope>NUCLEOTIDE SEQUENCE</scope>
</reference>
<evidence type="ECO:0000259" key="2">
    <source>
        <dbReference type="Pfam" id="PF00089"/>
    </source>
</evidence>
<proteinExistence type="predicted"/>
<sequence length="403" mass="43975">MGEVFPTVRAVAYFSAMRKRLAIVASVLSLALLAPMSAEGVEFGQDATGDPNAVWVMGASGFLYSDRIVFTAAHTVEFFGDNFARDAYLFAPGVKNGPNNKRYFAQKVLTAPTYRTRVGTDNTRVDDFAIIILRESMPVQNKVEVASAADIESFIREKAPVEMVGYGFQNESSRKDLQWRSSQSPHKMTSVLVSGEDLRKYYAAYPGWMQPNQTILDLGVPNNEKTGSNCDGDSGSGFFVQKGNVRYYIGAAGGSQAGITNCNGSFTRFAPHGGMSGVNPTYKFLSLIKEAEDFVANEKKLEAAKLEEERVARELKAKQDADERARVEAELKAKLEAEAKIAAEAAAKVAADAALLAAKKKSQDLAKKQNVGKSCSKLRSSRTVSEVKFVCVKKGKRLVWALR</sequence>
<feature type="domain" description="Peptidase S1" evidence="2">
    <location>
        <begin position="59"/>
        <end position="269"/>
    </location>
</feature>
<dbReference type="EMBL" id="CAEZTO010000040">
    <property type="protein sequence ID" value="CAB4578315.1"/>
    <property type="molecule type" value="Genomic_DNA"/>
</dbReference>
<evidence type="ECO:0000256" key="1">
    <source>
        <dbReference type="SAM" id="Coils"/>
    </source>
</evidence>
<dbReference type="Pfam" id="PF00089">
    <property type="entry name" value="Trypsin"/>
    <property type="match status" value="1"/>
</dbReference>
<gene>
    <name evidence="3" type="ORF">UFOPK1693_01149</name>
</gene>
<feature type="coiled-coil region" evidence="1">
    <location>
        <begin position="296"/>
        <end position="338"/>
    </location>
</feature>
<name>A0A6J6ESB6_9ZZZZ</name>
<dbReference type="SUPFAM" id="SSF50494">
    <property type="entry name" value="Trypsin-like serine proteases"/>
    <property type="match status" value="1"/>
</dbReference>
<keyword evidence="1" id="KW-0175">Coiled coil</keyword>
<dbReference type="GO" id="GO:0006508">
    <property type="term" value="P:proteolysis"/>
    <property type="evidence" value="ECO:0007669"/>
    <property type="project" value="InterPro"/>
</dbReference>
<dbReference type="InterPro" id="IPR043504">
    <property type="entry name" value="Peptidase_S1_PA_chymotrypsin"/>
</dbReference>
<evidence type="ECO:0000313" key="3">
    <source>
        <dbReference type="EMBL" id="CAB4578315.1"/>
    </source>
</evidence>
<dbReference type="GO" id="GO:0004252">
    <property type="term" value="F:serine-type endopeptidase activity"/>
    <property type="evidence" value="ECO:0007669"/>
    <property type="project" value="InterPro"/>
</dbReference>
<dbReference type="InterPro" id="IPR009003">
    <property type="entry name" value="Peptidase_S1_PA"/>
</dbReference>